<dbReference type="GO" id="GO:0000981">
    <property type="term" value="F:DNA-binding transcription factor activity, RNA polymerase II-specific"/>
    <property type="evidence" value="ECO:0007669"/>
    <property type="project" value="InterPro"/>
</dbReference>
<dbReference type="SMART" id="SM00066">
    <property type="entry name" value="GAL4"/>
    <property type="match status" value="1"/>
</dbReference>
<sequence>MSGPLRSKQGCWTCRLRKKKCDECRPHCSTCESLSITCYGFGPKPDWMDNGEKEKAVINSLKQTVKYTWRRKGTTQLLKQQDQTIRIAPKSSDSSMEIPSSSLGSSCQDDITPQSDSSISQEGPIHSFKTGENSLAGSMLSISISESVLLMHYLDNVFPLQYPMYKPDIAQGGRGWLLALLLRTKPLYHAALALSAYHYRTIIFAKIRDPYRVADLVQQEKHLEICLTEFQQSIKSVNKFCQTTCPSNGLGIMASMVQLVLFETFAGQGNAWQIHLRAATGMYCRAHKDKLASLSLAEESRTILLDDLPLLDEEPVVREEVVIFRFLTAAIVWLDITSSITAGTVPRLLQYQFCVVAPNSQTKLEDIIGCKPWVMLQISRIAALYEQKTQAVQQGRFYCTGFEQTVDDISKEIQCGLTQGSLGECNISGRDSSTMLDTNSDPVTQVTRIFAYMASIYLHLVTHGYQKLEILDTTISGAMRVLQTEISAQLLPALISPLYIIGSVARQEDEQFFRTIFSSTPLVDPLFKHRERILSILEEIWRGRQTIPGFAWKDSLELTHDTLLL</sequence>
<comment type="subcellular location">
    <subcellularLocation>
        <location evidence="1">Nucleus</location>
    </subcellularLocation>
</comment>
<dbReference type="Pfam" id="PF00172">
    <property type="entry name" value="Zn_clus"/>
    <property type="match status" value="1"/>
</dbReference>
<organism evidence="5 6">
    <name type="scientific">Oidiodendron maius (strain Zn)</name>
    <dbReference type="NCBI Taxonomy" id="913774"/>
    <lineage>
        <taxon>Eukaryota</taxon>
        <taxon>Fungi</taxon>
        <taxon>Dikarya</taxon>
        <taxon>Ascomycota</taxon>
        <taxon>Pezizomycotina</taxon>
        <taxon>Leotiomycetes</taxon>
        <taxon>Leotiomycetes incertae sedis</taxon>
        <taxon>Myxotrichaceae</taxon>
        <taxon>Oidiodendron</taxon>
    </lineage>
</organism>
<feature type="compositionally biased region" description="Low complexity" evidence="3">
    <location>
        <begin position="91"/>
        <end position="102"/>
    </location>
</feature>
<dbReference type="Proteomes" id="UP000054321">
    <property type="component" value="Unassembled WGS sequence"/>
</dbReference>
<dbReference type="GO" id="GO:0000976">
    <property type="term" value="F:transcription cis-regulatory region binding"/>
    <property type="evidence" value="ECO:0007669"/>
    <property type="project" value="TreeGrafter"/>
</dbReference>
<dbReference type="GO" id="GO:0008270">
    <property type="term" value="F:zinc ion binding"/>
    <property type="evidence" value="ECO:0007669"/>
    <property type="project" value="InterPro"/>
</dbReference>
<feature type="compositionally biased region" description="Polar residues" evidence="3">
    <location>
        <begin position="103"/>
        <end position="121"/>
    </location>
</feature>
<dbReference type="InterPro" id="IPR036864">
    <property type="entry name" value="Zn2-C6_fun-type_DNA-bd_sf"/>
</dbReference>
<dbReference type="PROSITE" id="PS00463">
    <property type="entry name" value="ZN2_CY6_FUNGAL_1"/>
    <property type="match status" value="1"/>
</dbReference>
<keyword evidence="6" id="KW-1185">Reference proteome</keyword>
<dbReference type="SUPFAM" id="SSF57701">
    <property type="entry name" value="Zn2/Cys6 DNA-binding domain"/>
    <property type="match status" value="1"/>
</dbReference>
<dbReference type="PANTHER" id="PTHR37534">
    <property type="entry name" value="TRANSCRIPTIONAL ACTIVATOR PROTEIN UGA3"/>
    <property type="match status" value="1"/>
</dbReference>
<dbReference type="PROSITE" id="PS50048">
    <property type="entry name" value="ZN2_CY6_FUNGAL_2"/>
    <property type="match status" value="1"/>
</dbReference>
<dbReference type="InterPro" id="IPR001138">
    <property type="entry name" value="Zn2Cys6_DnaBD"/>
</dbReference>
<dbReference type="InterPro" id="IPR021858">
    <property type="entry name" value="Fun_TF"/>
</dbReference>
<dbReference type="PANTHER" id="PTHR37534:SF26">
    <property type="entry name" value="TRANSCRIPTION FACTOR, PUTATIVE-RELATED"/>
    <property type="match status" value="1"/>
</dbReference>
<dbReference type="CDD" id="cd00067">
    <property type="entry name" value="GAL4"/>
    <property type="match status" value="1"/>
</dbReference>
<evidence type="ECO:0000256" key="1">
    <source>
        <dbReference type="ARBA" id="ARBA00004123"/>
    </source>
</evidence>
<evidence type="ECO:0000256" key="3">
    <source>
        <dbReference type="SAM" id="MobiDB-lite"/>
    </source>
</evidence>
<keyword evidence="2" id="KW-0539">Nucleus</keyword>
<reference evidence="6" key="2">
    <citation type="submission" date="2015-01" db="EMBL/GenBank/DDBJ databases">
        <title>Evolutionary Origins and Diversification of the Mycorrhizal Mutualists.</title>
        <authorList>
            <consortium name="DOE Joint Genome Institute"/>
            <consortium name="Mycorrhizal Genomics Consortium"/>
            <person name="Kohler A."/>
            <person name="Kuo A."/>
            <person name="Nagy L.G."/>
            <person name="Floudas D."/>
            <person name="Copeland A."/>
            <person name="Barry K.W."/>
            <person name="Cichocki N."/>
            <person name="Veneault-Fourrey C."/>
            <person name="LaButti K."/>
            <person name="Lindquist E.A."/>
            <person name="Lipzen A."/>
            <person name="Lundell T."/>
            <person name="Morin E."/>
            <person name="Murat C."/>
            <person name="Riley R."/>
            <person name="Ohm R."/>
            <person name="Sun H."/>
            <person name="Tunlid A."/>
            <person name="Henrissat B."/>
            <person name="Grigoriev I.V."/>
            <person name="Hibbett D.S."/>
            <person name="Martin F."/>
        </authorList>
    </citation>
    <scope>NUCLEOTIDE SEQUENCE [LARGE SCALE GENOMIC DNA]</scope>
    <source>
        <strain evidence="6">Zn</strain>
    </source>
</reference>
<dbReference type="Gene3D" id="4.10.240.10">
    <property type="entry name" value="Zn(2)-C6 fungal-type DNA-binding domain"/>
    <property type="match status" value="1"/>
</dbReference>
<feature type="domain" description="Zn(2)-C6 fungal-type" evidence="4">
    <location>
        <begin position="10"/>
        <end position="38"/>
    </location>
</feature>
<evidence type="ECO:0000256" key="2">
    <source>
        <dbReference type="ARBA" id="ARBA00023242"/>
    </source>
</evidence>
<dbReference type="AlphaFoldDB" id="A0A0C3GZQ6"/>
<gene>
    <name evidence="5" type="ORF">OIDMADRAFT_132235</name>
</gene>
<dbReference type="HOGENOM" id="CLU_019313_1_0_1"/>
<dbReference type="InParanoid" id="A0A0C3GZQ6"/>
<protein>
    <recommendedName>
        <fullName evidence="4">Zn(2)-C6 fungal-type domain-containing protein</fullName>
    </recommendedName>
</protein>
<reference evidence="5 6" key="1">
    <citation type="submission" date="2014-04" db="EMBL/GenBank/DDBJ databases">
        <authorList>
            <consortium name="DOE Joint Genome Institute"/>
            <person name="Kuo A."/>
            <person name="Martino E."/>
            <person name="Perotto S."/>
            <person name="Kohler A."/>
            <person name="Nagy L.G."/>
            <person name="Floudas D."/>
            <person name="Copeland A."/>
            <person name="Barry K.W."/>
            <person name="Cichocki N."/>
            <person name="Veneault-Fourrey C."/>
            <person name="LaButti K."/>
            <person name="Lindquist E.A."/>
            <person name="Lipzen A."/>
            <person name="Lundell T."/>
            <person name="Morin E."/>
            <person name="Murat C."/>
            <person name="Sun H."/>
            <person name="Tunlid A."/>
            <person name="Henrissat B."/>
            <person name="Grigoriev I.V."/>
            <person name="Hibbett D.S."/>
            <person name="Martin F."/>
            <person name="Nordberg H.P."/>
            <person name="Cantor M.N."/>
            <person name="Hua S.X."/>
        </authorList>
    </citation>
    <scope>NUCLEOTIDE SEQUENCE [LARGE SCALE GENOMIC DNA]</scope>
    <source>
        <strain evidence="5 6">Zn</strain>
    </source>
</reference>
<evidence type="ECO:0000313" key="5">
    <source>
        <dbReference type="EMBL" id="KIM96614.1"/>
    </source>
</evidence>
<dbReference type="GO" id="GO:0005634">
    <property type="term" value="C:nucleus"/>
    <property type="evidence" value="ECO:0007669"/>
    <property type="project" value="UniProtKB-SubCell"/>
</dbReference>
<dbReference type="Pfam" id="PF11951">
    <property type="entry name" value="Fungal_trans_2"/>
    <property type="match status" value="1"/>
</dbReference>
<evidence type="ECO:0000259" key="4">
    <source>
        <dbReference type="PROSITE" id="PS50048"/>
    </source>
</evidence>
<evidence type="ECO:0000313" key="6">
    <source>
        <dbReference type="Proteomes" id="UP000054321"/>
    </source>
</evidence>
<name>A0A0C3GZQ6_OIDMZ</name>
<proteinExistence type="predicted"/>
<dbReference type="OrthoDB" id="5213892at2759"/>
<dbReference type="GO" id="GO:0045944">
    <property type="term" value="P:positive regulation of transcription by RNA polymerase II"/>
    <property type="evidence" value="ECO:0007669"/>
    <property type="project" value="TreeGrafter"/>
</dbReference>
<accession>A0A0C3GZQ6</accession>
<dbReference type="EMBL" id="KN832884">
    <property type="protein sequence ID" value="KIM96614.1"/>
    <property type="molecule type" value="Genomic_DNA"/>
</dbReference>
<feature type="region of interest" description="Disordered" evidence="3">
    <location>
        <begin position="87"/>
        <end position="125"/>
    </location>
</feature>